<gene>
    <name evidence="2" type="ORF">H6P81_002283</name>
</gene>
<feature type="transmembrane region" description="Helical" evidence="1">
    <location>
        <begin position="55"/>
        <end position="79"/>
    </location>
</feature>
<dbReference type="PANTHER" id="PTHR33726">
    <property type="entry name" value="TRANSMEMBRANE PROTEIN"/>
    <property type="match status" value="1"/>
</dbReference>
<evidence type="ECO:0000313" key="3">
    <source>
        <dbReference type="Proteomes" id="UP000825729"/>
    </source>
</evidence>
<accession>A0AAV7F9D5</accession>
<organism evidence="2 3">
    <name type="scientific">Aristolochia fimbriata</name>
    <name type="common">White veined hardy Dutchman's pipe vine</name>
    <dbReference type="NCBI Taxonomy" id="158543"/>
    <lineage>
        <taxon>Eukaryota</taxon>
        <taxon>Viridiplantae</taxon>
        <taxon>Streptophyta</taxon>
        <taxon>Embryophyta</taxon>
        <taxon>Tracheophyta</taxon>
        <taxon>Spermatophyta</taxon>
        <taxon>Magnoliopsida</taxon>
        <taxon>Magnoliidae</taxon>
        <taxon>Piperales</taxon>
        <taxon>Aristolochiaceae</taxon>
        <taxon>Aristolochia</taxon>
    </lineage>
</organism>
<keyword evidence="1" id="KW-1133">Transmembrane helix</keyword>
<evidence type="ECO:0000256" key="1">
    <source>
        <dbReference type="SAM" id="Phobius"/>
    </source>
</evidence>
<protein>
    <submittedName>
        <fullName evidence="2">Uncharacterized protein</fullName>
    </submittedName>
</protein>
<keyword evidence="1" id="KW-0812">Transmembrane</keyword>
<sequence length="83" mass="9661">MGRIWPDFPRWMEIDLSVFSWTGYSSVFRWPDIDLSGMTPNWSNYHLDFSIVDTVLWSFVTAVESVAVVSMLCFFFLFCGCSI</sequence>
<name>A0AAV7F9D5_ARIFI</name>
<dbReference type="PANTHER" id="PTHR33726:SF3">
    <property type="entry name" value="TRANSMEMBRANE PROTEIN"/>
    <property type="match status" value="1"/>
</dbReference>
<keyword evidence="1" id="KW-0472">Membrane</keyword>
<dbReference type="AlphaFoldDB" id="A0AAV7F9D5"/>
<dbReference type="Proteomes" id="UP000825729">
    <property type="component" value="Unassembled WGS sequence"/>
</dbReference>
<evidence type="ECO:0000313" key="2">
    <source>
        <dbReference type="EMBL" id="KAG9457775.1"/>
    </source>
</evidence>
<reference evidence="2 3" key="1">
    <citation type="submission" date="2021-07" db="EMBL/GenBank/DDBJ databases">
        <title>The Aristolochia fimbriata genome: insights into angiosperm evolution, floral development and chemical biosynthesis.</title>
        <authorList>
            <person name="Jiao Y."/>
        </authorList>
    </citation>
    <scope>NUCLEOTIDE SEQUENCE [LARGE SCALE GENOMIC DNA]</scope>
    <source>
        <strain evidence="2">IBCAS-2021</strain>
        <tissue evidence="2">Leaf</tissue>
    </source>
</reference>
<keyword evidence="3" id="KW-1185">Reference proteome</keyword>
<dbReference type="EMBL" id="JAINDJ010000002">
    <property type="protein sequence ID" value="KAG9457775.1"/>
    <property type="molecule type" value="Genomic_DNA"/>
</dbReference>
<proteinExistence type="predicted"/>
<comment type="caution">
    <text evidence="2">The sequence shown here is derived from an EMBL/GenBank/DDBJ whole genome shotgun (WGS) entry which is preliminary data.</text>
</comment>